<accession>D5BGB3</accession>
<dbReference type="HOGENOM" id="CLU_2885032_0_0_10"/>
<reference evidence="1 2" key="1">
    <citation type="journal article" date="2010" name="BMC Genomics">
        <title>The complete genome of Zunongwangia profunda SM-A87 reveals its adaptation to the deep-sea environment and ecological role in sedimentary organic nitrogen degradation.</title>
        <authorList>
            <person name="Qin Q.L."/>
            <person name="Zhang X.Y."/>
            <person name="Wang X.M."/>
            <person name="Liu G.M."/>
            <person name="Chen X.L."/>
            <person name="Xie B.B."/>
            <person name="Dang H.Y."/>
            <person name="Zhou B.C."/>
            <person name="Yu J."/>
            <person name="Zhang Y.Z."/>
        </authorList>
    </citation>
    <scope>NUCLEOTIDE SEQUENCE [LARGE SCALE GENOMIC DNA]</scope>
    <source>
        <strain evidence="2">DSM 18752 / CCTCC AB 206139 / SM-A87</strain>
    </source>
</reference>
<organism evidence="1 2">
    <name type="scientific">Zunongwangia profunda (strain DSM 18752 / CCTCC AB 206139 / SM-A87)</name>
    <name type="common">Wangia profunda</name>
    <dbReference type="NCBI Taxonomy" id="655815"/>
    <lineage>
        <taxon>Bacteria</taxon>
        <taxon>Pseudomonadati</taxon>
        <taxon>Bacteroidota</taxon>
        <taxon>Flavobacteriia</taxon>
        <taxon>Flavobacteriales</taxon>
        <taxon>Flavobacteriaceae</taxon>
        <taxon>Zunongwangia</taxon>
    </lineage>
</organism>
<dbReference type="EMBL" id="CP001650">
    <property type="protein sequence ID" value="ADF51072.1"/>
    <property type="molecule type" value="Genomic_DNA"/>
</dbReference>
<keyword evidence="2" id="KW-1185">Reference proteome</keyword>
<evidence type="ECO:0000313" key="1">
    <source>
        <dbReference type="EMBL" id="ADF51072.1"/>
    </source>
</evidence>
<dbReference type="Proteomes" id="UP000001654">
    <property type="component" value="Chromosome"/>
</dbReference>
<proteinExistence type="predicted"/>
<protein>
    <submittedName>
        <fullName evidence="1">Uncharacterized protein</fullName>
    </submittedName>
</protein>
<dbReference type="AlphaFoldDB" id="D5BGB3"/>
<evidence type="ECO:0000313" key="2">
    <source>
        <dbReference type="Proteomes" id="UP000001654"/>
    </source>
</evidence>
<dbReference type="KEGG" id="zpr:ZPR_0722"/>
<name>D5BGB3_ZUNPS</name>
<gene>
    <name evidence="1" type="ordered locus">ZPR_0722</name>
</gene>
<sequence length="63" mass="7036">MERIATIIVSEARINPAREIDAPIILPMIDTLTSFLLCTNSKKENLEFKIHKTQIIAASIIDA</sequence>